<dbReference type="SUPFAM" id="SSF46785">
    <property type="entry name" value="Winged helix' DNA-binding domain"/>
    <property type="match status" value="1"/>
</dbReference>
<dbReference type="VEuPathDB" id="TriTrypDB:TcIL3000_0_43950"/>
<dbReference type="Pfam" id="PF05732">
    <property type="entry name" value="RepL"/>
    <property type="match status" value="1"/>
</dbReference>
<name>F9W8X3_TRYCI</name>
<dbReference type="GO" id="GO:0006276">
    <property type="term" value="P:plasmid maintenance"/>
    <property type="evidence" value="ECO:0007669"/>
    <property type="project" value="InterPro"/>
</dbReference>
<evidence type="ECO:0000313" key="3">
    <source>
        <dbReference type="Proteomes" id="UP000000702"/>
    </source>
</evidence>
<reference evidence="3" key="1">
    <citation type="submission" date="2011-07" db="EMBL/GenBank/DDBJ databases">
        <title>Divergent evolution of antigenic variation in African trypanosomes.</title>
        <authorList>
            <person name="Jackson A.P."/>
            <person name="Berry A."/>
            <person name="Allison H.C."/>
            <person name="Burton P."/>
            <person name="Anderson J."/>
            <person name="Aslett M."/>
            <person name="Brown R."/>
            <person name="Corton N."/>
            <person name="Harris D."/>
            <person name="Hauser H."/>
            <person name="Gamble J."/>
            <person name="Gilderthorp R."/>
            <person name="McQuillan J."/>
            <person name="Quail M.A."/>
            <person name="Sanders M."/>
            <person name="Van Tonder A."/>
            <person name="Ginger M.L."/>
            <person name="Donelson J.E."/>
            <person name="Field M.C."/>
            <person name="Barry J.D."/>
            <person name="Berriman M."/>
            <person name="Hertz-Fowler C."/>
        </authorList>
    </citation>
    <scope>NUCLEOTIDE SEQUENCE [LARGE SCALE GENOMIC DNA]</scope>
    <source>
        <strain evidence="3">IL3000</strain>
    </source>
</reference>
<dbReference type="Proteomes" id="UP000000702">
    <property type="component" value="Unassembled WGS sequence"/>
</dbReference>
<evidence type="ECO:0000313" key="2">
    <source>
        <dbReference type="EMBL" id="CCD13659.1"/>
    </source>
</evidence>
<dbReference type="EMBL" id="CAEQ01001233">
    <property type="protein sequence ID" value="CCD13659.1"/>
    <property type="molecule type" value="Genomic_DNA"/>
</dbReference>
<comment type="caution">
    <text evidence="2">The sequence shown here is derived from an EMBL/GenBank/DDBJ whole genome shotgun (WGS) entry which is preliminary data.</text>
</comment>
<gene>
    <name evidence="2" type="ORF">TCIL3000_0_43950</name>
</gene>
<proteinExistence type="predicted"/>
<feature type="domain" description="Plasmid replication protein RepL" evidence="1">
    <location>
        <begin position="79"/>
        <end position="146"/>
    </location>
</feature>
<evidence type="ECO:0000259" key="1">
    <source>
        <dbReference type="Pfam" id="PF05732"/>
    </source>
</evidence>
<dbReference type="AlphaFoldDB" id="F9W8X3"/>
<keyword evidence="3" id="KW-1185">Reference proteome</keyword>
<dbReference type="Gene3D" id="1.10.10.10">
    <property type="entry name" value="Winged helix-like DNA-binding domain superfamily/Winged helix DNA-binding domain"/>
    <property type="match status" value="1"/>
</dbReference>
<organism evidence="2 3">
    <name type="scientific">Trypanosoma congolense (strain IL3000)</name>
    <dbReference type="NCBI Taxonomy" id="1068625"/>
    <lineage>
        <taxon>Eukaryota</taxon>
        <taxon>Discoba</taxon>
        <taxon>Euglenozoa</taxon>
        <taxon>Kinetoplastea</taxon>
        <taxon>Metakinetoplastina</taxon>
        <taxon>Trypanosomatida</taxon>
        <taxon>Trypanosomatidae</taxon>
        <taxon>Trypanosoma</taxon>
        <taxon>Nannomonas</taxon>
    </lineage>
</organism>
<sequence length="181" mass="20268">MNSYNNEAINDAAEEAAAAVAQGLNTLLDRENEKPNGKGPVKTKVSTKVELDKEKSLKEGTKYFYGFSTNLLKLDLTPTEFKIIIHILETLKWGNVVAMTQKSIATKTNISPSVVNRNWKSLIEKNVLIADEDGSIYLNTNFFFIGLYAHMDAQRRKDFEKASGYNDNITHMHNSPGTQLP</sequence>
<reference evidence="2 3" key="2">
    <citation type="journal article" date="2012" name="Proc. Natl. Acad. Sci. U.S.A.">
        <title>Antigenic diversity is generated by distinct evolutionary mechanisms in African trypanosome species.</title>
        <authorList>
            <person name="Jackson A.P."/>
            <person name="Berry A."/>
            <person name="Aslett M."/>
            <person name="Allison H.C."/>
            <person name="Burton P."/>
            <person name="Vavrova-Anderson J."/>
            <person name="Brown R."/>
            <person name="Browne H."/>
            <person name="Corton N."/>
            <person name="Hauser H."/>
            <person name="Gamble J."/>
            <person name="Gilderthorp R."/>
            <person name="Marcello L."/>
            <person name="McQuillan J."/>
            <person name="Otto T.D."/>
            <person name="Quail M.A."/>
            <person name="Sanders M.J."/>
            <person name="van Tonder A."/>
            <person name="Ginger M.L."/>
            <person name="Field M.C."/>
            <person name="Barry J.D."/>
            <person name="Hertz-Fowler C."/>
            <person name="Berriman M."/>
        </authorList>
    </citation>
    <scope>NUCLEOTIDE SEQUENCE [LARGE SCALE GENOMIC DNA]</scope>
    <source>
        <strain evidence="2 3">IL3000</strain>
    </source>
</reference>
<protein>
    <submittedName>
        <fullName evidence="2">WGS project CAEQ00000000 data, annotated contig 1792</fullName>
    </submittedName>
</protein>
<dbReference type="InterPro" id="IPR036390">
    <property type="entry name" value="WH_DNA-bd_sf"/>
</dbReference>
<dbReference type="GO" id="GO:0006260">
    <property type="term" value="P:DNA replication"/>
    <property type="evidence" value="ECO:0007669"/>
    <property type="project" value="InterPro"/>
</dbReference>
<dbReference type="InterPro" id="IPR036388">
    <property type="entry name" value="WH-like_DNA-bd_sf"/>
</dbReference>
<accession>F9W8X3</accession>
<dbReference type="InterPro" id="IPR008813">
    <property type="entry name" value="Plasmid_replication_RepL"/>
</dbReference>